<dbReference type="GeneID" id="24817770"/>
<organism evidence="2 3">
    <name type="scientific">Candidatus Methanoplasma termitum</name>
    <dbReference type="NCBI Taxonomy" id="1577791"/>
    <lineage>
        <taxon>Archaea</taxon>
        <taxon>Methanobacteriati</taxon>
        <taxon>Thermoplasmatota</taxon>
        <taxon>Thermoplasmata</taxon>
        <taxon>Methanomassiliicoccales</taxon>
        <taxon>Methanomassiliicoccaceae</taxon>
        <taxon>Candidatus Methanoplasma</taxon>
    </lineage>
</organism>
<dbReference type="EMBL" id="CP010070">
    <property type="protein sequence ID" value="AIZ56000.1"/>
    <property type="molecule type" value="Genomic_DNA"/>
</dbReference>
<name>A0A0A7LA25_9ARCH</name>
<dbReference type="HOGENOM" id="CLU_144084_1_0_2"/>
<dbReference type="Pfam" id="PF04126">
    <property type="entry name" value="Cyclophil_like"/>
    <property type="match status" value="1"/>
</dbReference>
<protein>
    <recommendedName>
        <fullName evidence="1">Cyclophilin TM1367-like domain-containing protein</fullName>
    </recommendedName>
</protein>
<dbReference type="RefSeq" id="WP_148305779.1">
    <property type="nucleotide sequence ID" value="NZ_CP010070.1"/>
</dbReference>
<evidence type="ECO:0000313" key="2">
    <source>
        <dbReference type="EMBL" id="AIZ56000.1"/>
    </source>
</evidence>
<dbReference type="KEGG" id="mear:Mpt1_c00950"/>
<reference evidence="2 3" key="1">
    <citation type="journal article" date="2014" name="Appl. Environ. Microbiol.">
        <title>Comparative Genome Analysis of 'Candidatus Methanoplasma termitum' Indicates a New Mode of Energy Metabolism in the Seventh Order of Methanogens.</title>
        <authorList>
            <person name="Lang K."/>
            <person name="Schuldes J."/>
            <person name="Klingl A."/>
            <person name="Poehlein A."/>
            <person name="Daniel R."/>
            <person name="Brune A."/>
        </authorList>
    </citation>
    <scope>NUCLEOTIDE SEQUENCE [LARGE SCALE GENOMIC DNA]</scope>
    <source>
        <strain evidence="3">Mpt1</strain>
    </source>
</reference>
<dbReference type="InterPro" id="IPR029000">
    <property type="entry name" value="Cyclophilin-like_dom_sf"/>
</dbReference>
<dbReference type="Gene3D" id="2.40.100.20">
    <property type="match status" value="1"/>
</dbReference>
<dbReference type="AlphaFoldDB" id="A0A0A7LA25"/>
<accession>A0A0A7LA25</accession>
<gene>
    <name evidence="2" type="ORF">Mpt1_c00950</name>
</gene>
<dbReference type="STRING" id="1577791.Mpt1_c00950"/>
<evidence type="ECO:0000259" key="1">
    <source>
        <dbReference type="Pfam" id="PF04126"/>
    </source>
</evidence>
<sequence>MSGIRIRTRNGEYRAELDGSDISNAIWLSLPFRTAINMMGGQIYFEMPIDHADPKEMVTKLNVGDIAYWPKVGALCFFYGPTPLSGDDRLPVSRYPVTKIGRMIDDCSSMEDAGDRQHITIEQAF</sequence>
<evidence type="ECO:0000313" key="3">
    <source>
        <dbReference type="Proteomes" id="UP000030787"/>
    </source>
</evidence>
<dbReference type="SUPFAM" id="SSF50891">
    <property type="entry name" value="Cyclophilin-like"/>
    <property type="match status" value="1"/>
</dbReference>
<dbReference type="OrthoDB" id="52682at2157"/>
<feature type="domain" description="Cyclophilin TM1367-like" evidence="1">
    <location>
        <begin position="4"/>
        <end position="122"/>
    </location>
</feature>
<keyword evidence="3" id="KW-1185">Reference proteome</keyword>
<dbReference type="InterPro" id="IPR025658">
    <property type="entry name" value="Cyclophilin_TM1367"/>
</dbReference>
<proteinExistence type="predicted"/>
<dbReference type="Proteomes" id="UP000030787">
    <property type="component" value="Chromosome"/>
</dbReference>